<feature type="compositionally biased region" description="Low complexity" evidence="1">
    <location>
        <begin position="34"/>
        <end position="47"/>
    </location>
</feature>
<protein>
    <submittedName>
        <fullName evidence="2">Uncharacterized protein</fullName>
    </submittedName>
</protein>
<feature type="region of interest" description="Disordered" evidence="1">
    <location>
        <begin position="165"/>
        <end position="186"/>
    </location>
</feature>
<feature type="region of interest" description="Disordered" evidence="1">
    <location>
        <begin position="397"/>
        <end position="452"/>
    </location>
</feature>
<organism evidence="2 3">
    <name type="scientific">Dothidotthia symphoricarpi CBS 119687</name>
    <dbReference type="NCBI Taxonomy" id="1392245"/>
    <lineage>
        <taxon>Eukaryota</taxon>
        <taxon>Fungi</taxon>
        <taxon>Dikarya</taxon>
        <taxon>Ascomycota</taxon>
        <taxon>Pezizomycotina</taxon>
        <taxon>Dothideomycetes</taxon>
        <taxon>Pleosporomycetidae</taxon>
        <taxon>Pleosporales</taxon>
        <taxon>Dothidotthiaceae</taxon>
        <taxon>Dothidotthia</taxon>
    </lineage>
</organism>
<sequence length="854" mass="95163">MVQKRHATQALVPKNRRKRRKLAHRARNGSLGQSKSPNPLGPSSPLLTVEDDQTPYRKEDVNRVSTSPVSPISILRMPNGSPSSGYPMLSREREEEIVILHVRPFVDPNAKEYSTNTGAGKQEHSPGVSIDTAYTPDVSRLISNTGATKGSWTAGVDEHTWYGGEDEEEQQQDHSRTMEKGNKGKKTEAVFQNATTLSSEAEEQRVALEYEDMPADWAITLEAELEAAYSQRQHLSAVFSPAVVLEKEDAEVHQSSRKRVSFGKKADQDITIDLSPTPKETDISTSNATTSGENPEAAKWLYPSSRSASTNLPLHLKVAVVAHGIPNSLEELEDLAAGLAKDMNLAPVPGFLDAYGGHTLNLSWEMQKFGLDPHSRFEERQDHSDTLLRRLNFTSKTNSLDSRSRGKELEAHEKYEKFDKPEESKMNSRGQSQTPSIPEPLVQESEQSYAAQAEPAIDPTIHQSSVSERSHPKSSTNNNMLDTEYMSASSVSLATPVECRNCSQWSHETYIKAHRQICRPMTICRYCGLSMTKNEFHRGRHLDNCKGIPPRPPPLIEQVAEATGHTESLGDESRRVHCAFCCRSIWSTELEEHSLVCRPIVKCIGCEIVMTEDVFYRSSNHRADCRGMERAHVQSETPHRQTHQTNTADSFGNNLQEAAQTRSSPAHLSSPYGMLIGNANQEIEHGGLQQHYMNPAVNWADNNNGILHPLPSGIMVQSALQDVRVPSFEMSTRQASKAKLSVLGKYQKANQTMHGDSTKESTRLRLWVQKLENENDDLKKQLKHERLSKTNFGEPVNGKNDETQATAPETGKTGGDLDEKISDENGLLEKRIGALNKENLDMRKLLAKGWRHPG</sequence>
<feature type="compositionally biased region" description="Polar residues" evidence="1">
    <location>
        <begin position="427"/>
        <end position="436"/>
    </location>
</feature>
<evidence type="ECO:0000313" key="3">
    <source>
        <dbReference type="Proteomes" id="UP000799771"/>
    </source>
</evidence>
<evidence type="ECO:0000256" key="1">
    <source>
        <dbReference type="SAM" id="MobiDB-lite"/>
    </source>
</evidence>
<accession>A0A6A6ARY8</accession>
<dbReference type="Proteomes" id="UP000799771">
    <property type="component" value="Unassembled WGS sequence"/>
</dbReference>
<keyword evidence="3" id="KW-1185">Reference proteome</keyword>
<feature type="region of interest" description="Disordered" evidence="1">
    <location>
        <begin position="272"/>
        <end position="296"/>
    </location>
</feature>
<feature type="region of interest" description="Disordered" evidence="1">
    <location>
        <begin position="461"/>
        <end position="480"/>
    </location>
</feature>
<feature type="compositionally biased region" description="Polar residues" evidence="1">
    <location>
        <begin position="283"/>
        <end position="293"/>
    </location>
</feature>
<gene>
    <name evidence="2" type="ORF">P153DRAFT_412882</name>
</gene>
<proteinExistence type="predicted"/>
<dbReference type="GeneID" id="54412553"/>
<dbReference type="RefSeq" id="XP_033527678.1">
    <property type="nucleotide sequence ID" value="XM_033672121.1"/>
</dbReference>
<feature type="compositionally biased region" description="Basic residues" evidence="1">
    <location>
        <begin position="14"/>
        <end position="27"/>
    </location>
</feature>
<dbReference type="AlphaFoldDB" id="A0A6A6ARY8"/>
<feature type="region of interest" description="Disordered" evidence="1">
    <location>
        <begin position="1"/>
        <end position="88"/>
    </location>
</feature>
<name>A0A6A6ARY8_9PLEO</name>
<dbReference type="OrthoDB" id="10685304at2759"/>
<dbReference type="EMBL" id="ML977499">
    <property type="protein sequence ID" value="KAF2133291.1"/>
    <property type="molecule type" value="Genomic_DNA"/>
</dbReference>
<feature type="compositionally biased region" description="Basic and acidic residues" evidence="1">
    <location>
        <begin position="171"/>
        <end position="186"/>
    </location>
</feature>
<evidence type="ECO:0000313" key="2">
    <source>
        <dbReference type="EMBL" id="KAF2133291.1"/>
    </source>
</evidence>
<feature type="region of interest" description="Disordered" evidence="1">
    <location>
        <begin position="781"/>
        <end position="821"/>
    </location>
</feature>
<feature type="compositionally biased region" description="Basic and acidic residues" evidence="1">
    <location>
        <begin position="402"/>
        <end position="426"/>
    </location>
</feature>
<reference evidence="2" key="1">
    <citation type="journal article" date="2020" name="Stud. Mycol.">
        <title>101 Dothideomycetes genomes: a test case for predicting lifestyles and emergence of pathogens.</title>
        <authorList>
            <person name="Haridas S."/>
            <person name="Albert R."/>
            <person name="Binder M."/>
            <person name="Bloem J."/>
            <person name="Labutti K."/>
            <person name="Salamov A."/>
            <person name="Andreopoulos B."/>
            <person name="Baker S."/>
            <person name="Barry K."/>
            <person name="Bills G."/>
            <person name="Bluhm B."/>
            <person name="Cannon C."/>
            <person name="Castanera R."/>
            <person name="Culley D."/>
            <person name="Daum C."/>
            <person name="Ezra D."/>
            <person name="Gonzalez J."/>
            <person name="Henrissat B."/>
            <person name="Kuo A."/>
            <person name="Liang C."/>
            <person name="Lipzen A."/>
            <person name="Lutzoni F."/>
            <person name="Magnuson J."/>
            <person name="Mondo S."/>
            <person name="Nolan M."/>
            <person name="Ohm R."/>
            <person name="Pangilinan J."/>
            <person name="Park H.-J."/>
            <person name="Ramirez L."/>
            <person name="Alfaro M."/>
            <person name="Sun H."/>
            <person name="Tritt A."/>
            <person name="Yoshinaga Y."/>
            <person name="Zwiers L.-H."/>
            <person name="Turgeon B."/>
            <person name="Goodwin S."/>
            <person name="Spatafora J."/>
            <person name="Crous P."/>
            <person name="Grigoriev I."/>
        </authorList>
    </citation>
    <scope>NUCLEOTIDE SEQUENCE</scope>
    <source>
        <strain evidence="2">CBS 119687</strain>
    </source>
</reference>